<organism evidence="1 2">
    <name type="scientific">Mucilaginibacter terrae</name>
    <dbReference type="NCBI Taxonomy" id="1955052"/>
    <lineage>
        <taxon>Bacteria</taxon>
        <taxon>Pseudomonadati</taxon>
        <taxon>Bacteroidota</taxon>
        <taxon>Sphingobacteriia</taxon>
        <taxon>Sphingobacteriales</taxon>
        <taxon>Sphingobacteriaceae</taxon>
        <taxon>Mucilaginibacter</taxon>
    </lineage>
</organism>
<proteinExistence type="predicted"/>
<dbReference type="EMBL" id="JAVLVU010000001">
    <property type="protein sequence ID" value="MDT3404577.1"/>
    <property type="molecule type" value="Genomic_DNA"/>
</dbReference>
<keyword evidence="2" id="KW-1185">Reference proteome</keyword>
<evidence type="ECO:0000313" key="1">
    <source>
        <dbReference type="EMBL" id="MDT3404577.1"/>
    </source>
</evidence>
<gene>
    <name evidence="1" type="ORF">QE417_003649</name>
</gene>
<name>A0ABU3GXT4_9SPHI</name>
<dbReference type="Proteomes" id="UP001258315">
    <property type="component" value="Unassembled WGS sequence"/>
</dbReference>
<accession>A0ABU3GXT4</accession>
<comment type="caution">
    <text evidence="1">The sequence shown here is derived from an EMBL/GenBank/DDBJ whole genome shotgun (WGS) entry which is preliminary data.</text>
</comment>
<protein>
    <submittedName>
        <fullName evidence="1">Uncharacterized protein</fullName>
    </submittedName>
</protein>
<sequence>MLFFNQISTFIKIIKFNTYFQNLQISSYHNNKKN</sequence>
<evidence type="ECO:0000313" key="2">
    <source>
        <dbReference type="Proteomes" id="UP001258315"/>
    </source>
</evidence>
<reference evidence="2" key="1">
    <citation type="submission" date="2023-07" db="EMBL/GenBank/DDBJ databases">
        <title>Functional and genomic diversity of the sorghum phyllosphere microbiome.</title>
        <authorList>
            <person name="Shade A."/>
        </authorList>
    </citation>
    <scope>NUCLEOTIDE SEQUENCE [LARGE SCALE GENOMIC DNA]</scope>
    <source>
        <strain evidence="2">SORGH_AS_0422</strain>
    </source>
</reference>